<keyword evidence="3 10" id="KW-0436">Ligase</keyword>
<comment type="catalytic activity">
    <reaction evidence="9">
        <text>a 3'-end 3'-phospho-ribonucleotide-RNA + a 5'-end dephospho-ribonucleoside-RNA + GTP = a ribonucleotidyl-ribonucleotide-RNA + GMP + diphosphate</text>
        <dbReference type="Rhea" id="RHEA:68076"/>
        <dbReference type="Rhea" id="RHEA-COMP:10463"/>
        <dbReference type="Rhea" id="RHEA-COMP:13936"/>
        <dbReference type="Rhea" id="RHEA-COMP:17355"/>
        <dbReference type="ChEBI" id="CHEBI:33019"/>
        <dbReference type="ChEBI" id="CHEBI:37565"/>
        <dbReference type="ChEBI" id="CHEBI:58115"/>
        <dbReference type="ChEBI" id="CHEBI:83062"/>
        <dbReference type="ChEBI" id="CHEBI:138284"/>
        <dbReference type="ChEBI" id="CHEBI:173118"/>
        <dbReference type="EC" id="6.5.1.8"/>
    </reaction>
</comment>
<sequence>MPVITLLEGTETQKPVKIWTDEVSPQALEQMRKVASLPFIHKHVAGMPDIHLGKGATVGSVIATTEAIIPATVGVDIGCGMNAVQLSLKATDLPDNLLQIRHAIEQVIPLGAGGQHKDAQIAGDSPVASGLQRILEKHPNIIQRGNPDKFVRQMGSLGSGNHFIELCLDEHDNLWVMLHSGSRGIGNQIGQYFIQLARKDMERQQIHLPDRDLGYLKEGSDFFDDFVEAVAWAQNYALLNREHMMNSILKVLHQHLKPFTVINEAINCHHNFVEQEVHDGQQVWVTRKGAIRARSKELGIIPGSMGAKSYIIRGKGNPEAFCSCAHGAGRSMSRTAAKKAFSVRDLEDQTLGIECRKDKGVLDEIPGAYKNIDKVMSLQDDLVEVVRTLRQIVNVKG</sequence>
<dbReference type="GO" id="GO:0170057">
    <property type="term" value="F:RNA ligase (GTP) activity"/>
    <property type="evidence" value="ECO:0007669"/>
    <property type="project" value="UniProtKB-EC"/>
</dbReference>
<comment type="caution">
    <text evidence="10">The sequence shown here is derived from an EMBL/GenBank/DDBJ whole genome shotgun (WGS) entry which is preliminary data.</text>
</comment>
<reference evidence="10 11" key="1">
    <citation type="submission" date="2024-06" db="EMBL/GenBank/DDBJ databases">
        <title>Genomic Encyclopedia of Type Strains, Phase V (KMG-V): Genome sequencing to study the core and pangenomes of soil and plant-associated prokaryotes.</title>
        <authorList>
            <person name="Whitman W."/>
        </authorList>
    </citation>
    <scope>NUCLEOTIDE SEQUENCE [LARGE SCALE GENOMIC DNA]</scope>
    <source>
        <strain evidence="10 11">NE40</strain>
    </source>
</reference>
<evidence type="ECO:0000256" key="1">
    <source>
        <dbReference type="ARBA" id="ARBA00001936"/>
    </source>
</evidence>
<evidence type="ECO:0000256" key="5">
    <source>
        <dbReference type="ARBA" id="ARBA00022741"/>
    </source>
</evidence>
<keyword evidence="11" id="KW-1185">Reference proteome</keyword>
<accession>A0ABV2SNS2</accession>
<organism evidence="10 11">
    <name type="scientific">Endozoicomonas lisbonensis</name>
    <dbReference type="NCBI Taxonomy" id="3120522"/>
    <lineage>
        <taxon>Bacteria</taxon>
        <taxon>Pseudomonadati</taxon>
        <taxon>Pseudomonadota</taxon>
        <taxon>Gammaproteobacteria</taxon>
        <taxon>Oceanospirillales</taxon>
        <taxon>Endozoicomonadaceae</taxon>
        <taxon>Endozoicomonas</taxon>
    </lineage>
</organism>
<keyword evidence="6" id="KW-0692">RNA repair</keyword>
<dbReference type="InterPro" id="IPR001233">
    <property type="entry name" value="RtcB"/>
</dbReference>
<protein>
    <recommendedName>
        <fullName evidence="2">3'-phosphate/5'-hydroxy nucleic acid ligase</fullName>
        <ecNumber evidence="2">6.5.1.8</ecNumber>
    </recommendedName>
</protein>
<evidence type="ECO:0000256" key="6">
    <source>
        <dbReference type="ARBA" id="ARBA00022800"/>
    </source>
</evidence>
<dbReference type="RefSeq" id="WP_354009394.1">
    <property type="nucleotide sequence ID" value="NZ_JBEWTA010000001.1"/>
</dbReference>
<evidence type="ECO:0000313" key="10">
    <source>
        <dbReference type="EMBL" id="MET4759408.1"/>
    </source>
</evidence>
<dbReference type="EMBL" id="JBEWTB010000002">
    <property type="protein sequence ID" value="MET4759408.1"/>
    <property type="molecule type" value="Genomic_DNA"/>
</dbReference>
<keyword evidence="4" id="KW-0479">Metal-binding</keyword>
<evidence type="ECO:0000313" key="11">
    <source>
        <dbReference type="Proteomes" id="UP001549366"/>
    </source>
</evidence>
<dbReference type="PANTHER" id="PTHR43749:SF2">
    <property type="entry name" value="RNA-SPLICING LIGASE RTCB"/>
    <property type="match status" value="1"/>
</dbReference>
<gene>
    <name evidence="10" type="ORF">V5J35_004600</name>
</gene>
<evidence type="ECO:0000256" key="9">
    <source>
        <dbReference type="ARBA" id="ARBA00047746"/>
    </source>
</evidence>
<dbReference type="Gene3D" id="3.90.1860.10">
    <property type="entry name" value="tRNA-splicing ligase RtcB"/>
    <property type="match status" value="1"/>
</dbReference>
<dbReference type="EC" id="6.5.1.8" evidence="2"/>
<dbReference type="InterPro" id="IPR036025">
    <property type="entry name" value="RtcB-like_sf"/>
</dbReference>
<keyword evidence="5" id="KW-0547">Nucleotide-binding</keyword>
<evidence type="ECO:0000256" key="8">
    <source>
        <dbReference type="ARBA" id="ARBA00023211"/>
    </source>
</evidence>
<dbReference type="Proteomes" id="UP001549366">
    <property type="component" value="Unassembled WGS sequence"/>
</dbReference>
<dbReference type="InterPro" id="IPR052915">
    <property type="entry name" value="RtcB-like"/>
</dbReference>
<dbReference type="PANTHER" id="PTHR43749">
    <property type="entry name" value="RNA-SPLICING LIGASE RTCB"/>
    <property type="match status" value="1"/>
</dbReference>
<evidence type="ECO:0000256" key="7">
    <source>
        <dbReference type="ARBA" id="ARBA00023134"/>
    </source>
</evidence>
<name>A0ABV2SNS2_9GAMM</name>
<evidence type="ECO:0000256" key="3">
    <source>
        <dbReference type="ARBA" id="ARBA00022598"/>
    </source>
</evidence>
<dbReference type="Pfam" id="PF01139">
    <property type="entry name" value="RtcB"/>
    <property type="match status" value="1"/>
</dbReference>
<dbReference type="SUPFAM" id="SSF103365">
    <property type="entry name" value="Hypothetical protein PH1602"/>
    <property type="match status" value="1"/>
</dbReference>
<keyword evidence="8" id="KW-0464">Manganese</keyword>
<comment type="cofactor">
    <cofactor evidence="1">
        <name>Mn(2+)</name>
        <dbReference type="ChEBI" id="CHEBI:29035"/>
    </cofactor>
</comment>
<evidence type="ECO:0000256" key="2">
    <source>
        <dbReference type="ARBA" id="ARBA00012726"/>
    </source>
</evidence>
<proteinExistence type="predicted"/>
<keyword evidence="7" id="KW-0342">GTP-binding</keyword>
<evidence type="ECO:0000256" key="4">
    <source>
        <dbReference type="ARBA" id="ARBA00022723"/>
    </source>
</evidence>